<gene>
    <name evidence="2" type="ORF">CEXT_237601</name>
</gene>
<sequence length="69" mass="7531">MIVRVIGTKVFSKQFRSHSTGGVSTQASVSAARSCLRIQMTSQPSECTVCHVSPPPHPSTERENRADIF</sequence>
<name>A0AAV4Y3S6_CAEEX</name>
<comment type="caution">
    <text evidence="2">The sequence shown here is derived from an EMBL/GenBank/DDBJ whole genome shotgun (WGS) entry which is preliminary data.</text>
</comment>
<organism evidence="2 3">
    <name type="scientific">Caerostris extrusa</name>
    <name type="common">Bark spider</name>
    <name type="synonym">Caerostris bankana</name>
    <dbReference type="NCBI Taxonomy" id="172846"/>
    <lineage>
        <taxon>Eukaryota</taxon>
        <taxon>Metazoa</taxon>
        <taxon>Ecdysozoa</taxon>
        <taxon>Arthropoda</taxon>
        <taxon>Chelicerata</taxon>
        <taxon>Arachnida</taxon>
        <taxon>Araneae</taxon>
        <taxon>Araneomorphae</taxon>
        <taxon>Entelegynae</taxon>
        <taxon>Araneoidea</taxon>
        <taxon>Araneidae</taxon>
        <taxon>Caerostris</taxon>
    </lineage>
</organism>
<evidence type="ECO:0000313" key="3">
    <source>
        <dbReference type="Proteomes" id="UP001054945"/>
    </source>
</evidence>
<reference evidence="2 3" key="1">
    <citation type="submission" date="2021-06" db="EMBL/GenBank/DDBJ databases">
        <title>Caerostris extrusa draft genome.</title>
        <authorList>
            <person name="Kono N."/>
            <person name="Arakawa K."/>
        </authorList>
    </citation>
    <scope>NUCLEOTIDE SEQUENCE [LARGE SCALE GENOMIC DNA]</scope>
</reference>
<evidence type="ECO:0000313" key="2">
    <source>
        <dbReference type="EMBL" id="GIZ01803.1"/>
    </source>
</evidence>
<dbReference type="Proteomes" id="UP001054945">
    <property type="component" value="Unassembled WGS sequence"/>
</dbReference>
<keyword evidence="3" id="KW-1185">Reference proteome</keyword>
<protein>
    <submittedName>
        <fullName evidence="2">Uncharacterized protein</fullName>
    </submittedName>
</protein>
<feature type="region of interest" description="Disordered" evidence="1">
    <location>
        <begin position="47"/>
        <end position="69"/>
    </location>
</feature>
<accession>A0AAV4Y3S6</accession>
<dbReference type="EMBL" id="BPLR01001350">
    <property type="protein sequence ID" value="GIZ01803.1"/>
    <property type="molecule type" value="Genomic_DNA"/>
</dbReference>
<evidence type="ECO:0000256" key="1">
    <source>
        <dbReference type="SAM" id="MobiDB-lite"/>
    </source>
</evidence>
<proteinExistence type="predicted"/>
<feature type="compositionally biased region" description="Basic and acidic residues" evidence="1">
    <location>
        <begin position="59"/>
        <end position="69"/>
    </location>
</feature>
<dbReference type="AlphaFoldDB" id="A0AAV4Y3S6"/>